<dbReference type="EMBL" id="PZZL01000007">
    <property type="protein sequence ID" value="PTM52913.1"/>
    <property type="molecule type" value="Genomic_DNA"/>
</dbReference>
<feature type="signal peptide" evidence="2">
    <location>
        <begin position="1"/>
        <end position="26"/>
    </location>
</feature>
<evidence type="ECO:0000313" key="3">
    <source>
        <dbReference type="EMBL" id="PTM52913.1"/>
    </source>
</evidence>
<comment type="caution">
    <text evidence="3">The sequence shown here is derived from an EMBL/GenBank/DDBJ whole genome shotgun (WGS) entry which is preliminary data.</text>
</comment>
<dbReference type="AlphaFoldDB" id="A0A2T4Z094"/>
<dbReference type="InterPro" id="IPR042100">
    <property type="entry name" value="Bug_dom1"/>
</dbReference>
<name>A0A2T4Z094_9HYPH</name>
<dbReference type="RefSeq" id="WP_108178548.1">
    <property type="nucleotide sequence ID" value="NZ_PZZL01000007.1"/>
</dbReference>
<comment type="similarity">
    <text evidence="1">Belongs to the UPF0065 (bug) family.</text>
</comment>
<proteinExistence type="inferred from homology"/>
<dbReference type="Gene3D" id="3.40.190.10">
    <property type="entry name" value="Periplasmic binding protein-like II"/>
    <property type="match status" value="1"/>
</dbReference>
<accession>A0A2T4Z094</accession>
<dbReference type="Proteomes" id="UP000241808">
    <property type="component" value="Unassembled WGS sequence"/>
</dbReference>
<dbReference type="PIRSF" id="PIRSF017082">
    <property type="entry name" value="YflP"/>
    <property type="match status" value="1"/>
</dbReference>
<protein>
    <submittedName>
        <fullName evidence="3">Tripartite-type tricarboxylate transporter receptor subunit TctC</fullName>
    </submittedName>
</protein>
<dbReference type="Gene3D" id="3.40.190.150">
    <property type="entry name" value="Bordetella uptake gene, domain 1"/>
    <property type="match status" value="1"/>
</dbReference>
<dbReference type="PANTHER" id="PTHR42928">
    <property type="entry name" value="TRICARBOXYLATE-BINDING PROTEIN"/>
    <property type="match status" value="1"/>
</dbReference>
<sequence length="327" mass="33997">MTRLTRRTTLALAALAGLAAMPGAQAQTFPDRPITLVVPFAAGGPTDIIARIMAEHMARTLGQSIVVENVAGAGGTTGSTRVARSTPDGYTLVMGNLGTHSASVGLYPRLAYDPRTDFEPVINAAGTPMLIAAHKDFPANTLQELIALIKANPGRYNYGHGGVGSTSHLTCVFFHHLVGAPVQHVPFRGSGPAMAALLGKQLDYVCDQTVGIVPQLANLKTFVVATPGRLPTAPDVPTSAEAGLAAFQAVGWNAIFAPKGTPKEIVDRLNAAGRAALADEGVRRRLLELGCEIPDAAGQTPDALRAHVAAEVDKWTPVIRAAGVTAN</sequence>
<dbReference type="PANTHER" id="PTHR42928:SF5">
    <property type="entry name" value="BLR1237 PROTEIN"/>
    <property type="match status" value="1"/>
</dbReference>
<dbReference type="SUPFAM" id="SSF53850">
    <property type="entry name" value="Periplasmic binding protein-like II"/>
    <property type="match status" value="1"/>
</dbReference>
<reference evidence="3 4" key="1">
    <citation type="submission" date="2018-04" db="EMBL/GenBank/DDBJ databases">
        <title>Genomic Encyclopedia of Archaeal and Bacterial Type Strains, Phase II (KMG-II): from individual species to whole genera.</title>
        <authorList>
            <person name="Goeker M."/>
        </authorList>
    </citation>
    <scope>NUCLEOTIDE SEQUENCE [LARGE SCALE GENOMIC DNA]</scope>
    <source>
        <strain evidence="3 4">DSM 25521</strain>
    </source>
</reference>
<dbReference type="InterPro" id="IPR005064">
    <property type="entry name" value="BUG"/>
</dbReference>
<evidence type="ECO:0000256" key="2">
    <source>
        <dbReference type="SAM" id="SignalP"/>
    </source>
</evidence>
<gene>
    <name evidence="3" type="ORF">C8P69_107191</name>
</gene>
<keyword evidence="2" id="KW-0732">Signal</keyword>
<feature type="chain" id="PRO_5015686316" evidence="2">
    <location>
        <begin position="27"/>
        <end position="327"/>
    </location>
</feature>
<keyword evidence="3" id="KW-0675">Receptor</keyword>
<dbReference type="Pfam" id="PF03401">
    <property type="entry name" value="TctC"/>
    <property type="match status" value="1"/>
</dbReference>
<evidence type="ECO:0000313" key="4">
    <source>
        <dbReference type="Proteomes" id="UP000241808"/>
    </source>
</evidence>
<keyword evidence="4" id="KW-1185">Reference proteome</keyword>
<dbReference type="OrthoDB" id="8443386at2"/>
<dbReference type="PROSITE" id="PS51318">
    <property type="entry name" value="TAT"/>
    <property type="match status" value="1"/>
</dbReference>
<organism evidence="3 4">
    <name type="scientific">Phreatobacter oligotrophus</name>
    <dbReference type="NCBI Taxonomy" id="1122261"/>
    <lineage>
        <taxon>Bacteria</taxon>
        <taxon>Pseudomonadati</taxon>
        <taxon>Pseudomonadota</taxon>
        <taxon>Alphaproteobacteria</taxon>
        <taxon>Hyphomicrobiales</taxon>
        <taxon>Phreatobacteraceae</taxon>
        <taxon>Phreatobacter</taxon>
    </lineage>
</organism>
<evidence type="ECO:0000256" key="1">
    <source>
        <dbReference type="ARBA" id="ARBA00006987"/>
    </source>
</evidence>
<dbReference type="InterPro" id="IPR006311">
    <property type="entry name" value="TAT_signal"/>
</dbReference>